<reference evidence="2 3" key="1">
    <citation type="submission" date="2024-06" db="EMBL/GenBank/DDBJ databases">
        <title>A chromosome-level genome assembly of beet webworm, Loxostege sticticalis.</title>
        <authorList>
            <person name="Zhang Y."/>
        </authorList>
    </citation>
    <scope>NUCLEOTIDE SEQUENCE [LARGE SCALE GENOMIC DNA]</scope>
    <source>
        <strain evidence="2">AQ028</strain>
        <tissue evidence="2">Male pupae</tissue>
    </source>
</reference>
<organism evidence="2 3">
    <name type="scientific">Loxostege sticticalis</name>
    <name type="common">Beet webworm moth</name>
    <dbReference type="NCBI Taxonomy" id="481309"/>
    <lineage>
        <taxon>Eukaryota</taxon>
        <taxon>Metazoa</taxon>
        <taxon>Ecdysozoa</taxon>
        <taxon>Arthropoda</taxon>
        <taxon>Hexapoda</taxon>
        <taxon>Insecta</taxon>
        <taxon>Pterygota</taxon>
        <taxon>Neoptera</taxon>
        <taxon>Endopterygota</taxon>
        <taxon>Lepidoptera</taxon>
        <taxon>Glossata</taxon>
        <taxon>Ditrysia</taxon>
        <taxon>Pyraloidea</taxon>
        <taxon>Crambidae</taxon>
        <taxon>Pyraustinae</taxon>
        <taxon>Loxostege</taxon>
    </lineage>
</organism>
<proteinExistence type="predicted"/>
<dbReference type="SMART" id="SM00595">
    <property type="entry name" value="MADF"/>
    <property type="match status" value="1"/>
</dbReference>
<evidence type="ECO:0000259" key="1">
    <source>
        <dbReference type="PROSITE" id="PS51029"/>
    </source>
</evidence>
<dbReference type="InterPro" id="IPR006578">
    <property type="entry name" value="MADF-dom"/>
</dbReference>
<name>A0ABD0SRM6_LOXSC</name>
<dbReference type="InterPro" id="IPR039353">
    <property type="entry name" value="TF_Adf1"/>
</dbReference>
<feature type="domain" description="MADF" evidence="1">
    <location>
        <begin position="3"/>
        <end position="91"/>
    </location>
</feature>
<dbReference type="PROSITE" id="PS51029">
    <property type="entry name" value="MADF"/>
    <property type="match status" value="1"/>
</dbReference>
<dbReference type="Pfam" id="PF10545">
    <property type="entry name" value="MADF_DNA_bdg"/>
    <property type="match status" value="1"/>
</dbReference>
<evidence type="ECO:0000313" key="3">
    <source>
        <dbReference type="Proteomes" id="UP001549921"/>
    </source>
</evidence>
<protein>
    <recommendedName>
        <fullName evidence="1">MADF domain-containing protein</fullName>
    </recommendedName>
</protein>
<dbReference type="PANTHER" id="PTHR12243">
    <property type="entry name" value="MADF DOMAIN TRANSCRIPTION FACTOR"/>
    <property type="match status" value="1"/>
</dbReference>
<dbReference type="AlphaFoldDB" id="A0ABD0SRM6"/>
<sequence length="110" mass="12718">MELFIKAVRQYPLLCNTNHKYYRHGDKKDIKLKKIVALGISGTAKSEWKKLRDNLRDSLKRQKCGKTGQVAPAVNNCKYAQIMKFLLPFMKNRKTSTFHTQGTEIDQNST</sequence>
<comment type="caution">
    <text evidence="2">The sequence shown here is derived from an EMBL/GenBank/DDBJ whole genome shotgun (WGS) entry which is preliminary data.</text>
</comment>
<accession>A0ABD0SRM6</accession>
<gene>
    <name evidence="2" type="ORF">ABMA28_004545</name>
</gene>
<dbReference type="Proteomes" id="UP001549921">
    <property type="component" value="Unassembled WGS sequence"/>
</dbReference>
<evidence type="ECO:0000313" key="2">
    <source>
        <dbReference type="EMBL" id="KAL0822491.1"/>
    </source>
</evidence>
<dbReference type="PANTHER" id="PTHR12243:SF67">
    <property type="entry name" value="COREPRESSOR OF PANGOLIN, ISOFORM A-RELATED"/>
    <property type="match status" value="1"/>
</dbReference>
<dbReference type="EMBL" id="JBEDNZ010000016">
    <property type="protein sequence ID" value="KAL0822491.1"/>
    <property type="molecule type" value="Genomic_DNA"/>
</dbReference>